<name>A0A448B107_CHRGE</name>
<sequence>MVEMLLTVREELQLATFLAAMEFRLAGNVFRIRWNVLKID</sequence>
<dbReference type="Proteomes" id="UP000279227">
    <property type="component" value="Chromosome"/>
</dbReference>
<protein>
    <submittedName>
        <fullName evidence="1">Uncharacterized protein</fullName>
    </submittedName>
</protein>
<evidence type="ECO:0000313" key="1">
    <source>
        <dbReference type="EMBL" id="VEE06709.1"/>
    </source>
</evidence>
<accession>A0A448B107</accession>
<evidence type="ECO:0000313" key="2">
    <source>
        <dbReference type="Proteomes" id="UP000279227"/>
    </source>
</evidence>
<dbReference type="AlphaFoldDB" id="A0A448B107"/>
<dbReference type="EMBL" id="LR134289">
    <property type="protein sequence ID" value="VEE06709.1"/>
    <property type="molecule type" value="Genomic_DNA"/>
</dbReference>
<gene>
    <name evidence="1" type="ORF">NCTC11432_01782</name>
</gene>
<proteinExistence type="predicted"/>
<dbReference type="KEGG" id="cgle:NCTC11432_01782"/>
<organism evidence="1 2">
    <name type="scientific">Chryseobacterium gleum</name>
    <name type="common">Flavobacterium gleum</name>
    <dbReference type="NCBI Taxonomy" id="250"/>
    <lineage>
        <taxon>Bacteria</taxon>
        <taxon>Pseudomonadati</taxon>
        <taxon>Bacteroidota</taxon>
        <taxon>Flavobacteriia</taxon>
        <taxon>Flavobacteriales</taxon>
        <taxon>Weeksellaceae</taxon>
        <taxon>Chryseobacterium group</taxon>
        <taxon>Chryseobacterium</taxon>
    </lineage>
</organism>
<reference evidence="1 2" key="1">
    <citation type="submission" date="2018-12" db="EMBL/GenBank/DDBJ databases">
        <authorList>
            <consortium name="Pathogen Informatics"/>
        </authorList>
    </citation>
    <scope>NUCLEOTIDE SEQUENCE [LARGE SCALE GENOMIC DNA]</scope>
    <source>
        <strain evidence="1 2">NCTC11432</strain>
    </source>
</reference>